<feature type="domain" description="Big-1" evidence="2">
    <location>
        <begin position="149"/>
        <end position="235"/>
    </location>
</feature>
<dbReference type="EMBL" id="JANUGV010000004">
    <property type="protein sequence ID" value="MCS0609771.1"/>
    <property type="molecule type" value="Genomic_DNA"/>
</dbReference>
<evidence type="ECO:0000259" key="2">
    <source>
        <dbReference type="SMART" id="SM00634"/>
    </source>
</evidence>
<organism evidence="3 4">
    <name type="scientific">Massilia solisilvae</name>
    <dbReference type="NCBI Taxonomy" id="1811225"/>
    <lineage>
        <taxon>Bacteria</taxon>
        <taxon>Pseudomonadati</taxon>
        <taxon>Pseudomonadota</taxon>
        <taxon>Betaproteobacteria</taxon>
        <taxon>Burkholderiales</taxon>
        <taxon>Oxalobacteraceae</taxon>
        <taxon>Telluria group</taxon>
        <taxon>Massilia</taxon>
    </lineage>
</organism>
<proteinExistence type="inferred from homology"/>
<dbReference type="InterPro" id="IPR008964">
    <property type="entry name" value="Invasin/intimin_cell_adhesion"/>
</dbReference>
<dbReference type="Pfam" id="PF02369">
    <property type="entry name" value="Big_1"/>
    <property type="match status" value="1"/>
</dbReference>
<name>A0ABT2BMN9_9BURK</name>
<dbReference type="RefSeq" id="WP_258857409.1">
    <property type="nucleotide sequence ID" value="NZ_JANUGV010000004.1"/>
</dbReference>
<gene>
    <name evidence="3" type="ORF">NX773_16510</name>
</gene>
<reference evidence="3 4" key="1">
    <citation type="submission" date="2022-08" db="EMBL/GenBank/DDBJ databases">
        <title>Reclassification of Massilia species as members of the genera Telluria, Duganella, Pseudoduganella, Mokoshia gen. nov. and Zemynaea gen. nov. using orthogonal and non-orthogonal genome-based approaches.</title>
        <authorList>
            <person name="Bowman J.P."/>
        </authorList>
    </citation>
    <scope>NUCLEOTIDE SEQUENCE [LARGE SCALE GENOMIC DNA]</scope>
    <source>
        <strain evidence="3 4">JCM 31607</strain>
    </source>
</reference>
<comment type="caution">
    <text evidence="3">The sequence shown here is derived from an EMBL/GenBank/DDBJ whole genome shotgun (WGS) entry which is preliminary data.</text>
</comment>
<dbReference type="InterPro" id="IPR003344">
    <property type="entry name" value="Big_1_dom"/>
</dbReference>
<dbReference type="SMART" id="SM00634">
    <property type="entry name" value="BID_1"/>
    <property type="match status" value="1"/>
</dbReference>
<dbReference type="SUPFAM" id="SSF49373">
    <property type="entry name" value="Invasin/intimin cell-adhesion fragments"/>
    <property type="match status" value="3"/>
</dbReference>
<comment type="similarity">
    <text evidence="1">Belongs to the intimin/invasin family.</text>
</comment>
<evidence type="ECO:0000256" key="1">
    <source>
        <dbReference type="ARBA" id="ARBA00010116"/>
    </source>
</evidence>
<evidence type="ECO:0000313" key="4">
    <source>
        <dbReference type="Proteomes" id="UP001205861"/>
    </source>
</evidence>
<evidence type="ECO:0000313" key="3">
    <source>
        <dbReference type="EMBL" id="MCS0609771.1"/>
    </source>
</evidence>
<dbReference type="Proteomes" id="UP001205861">
    <property type="component" value="Unassembled WGS sequence"/>
</dbReference>
<protein>
    <submittedName>
        <fullName evidence="3">Ig-like domain-containing protein</fullName>
    </submittedName>
</protein>
<dbReference type="InterPro" id="IPR013783">
    <property type="entry name" value="Ig-like_fold"/>
</dbReference>
<sequence length="636" mass="62307">MLLVAILAAGCGGGGSTGSAGCSLGSAAGCGGSLPPPTGSNPPPADPAASVASVSVVTSSANLPSSGLPGTEVTVTALLRNTANVGVAGVPVEFSVDSGFLSVANAVSDASGKVVANLGTGGSPANRQIAVRAKAGSQAGSAVVNVSGTHLSFNAPATLAAGSSATVTATVFDAADRPLAGVPVSVSAKNGNQIAAMASLTDSRGQVPVQLNGSVRGSEQFTVSAAGASVIRSVTVTGGELTLAPAVATDANGAEVLKEIAVGSCTPVDATSTTLASGTVNLASSRGTLYLDAACSKPLGGALSYSGGATRAWLRSDSAGVATIDAALPSGTRASTRVEFVASLQAGARVDLQADQALVGSGEQSILVAMVRDGTAANNAVKGVTVQFSIVADPSGGALLSPLSAVTGSDGVARVVFVAGPNAGGAGSTVIQARLADLPTVTGAASLTVNKKALSIQVGTGNKTARISPAVLQKEFAVFVADNAGNPVKDVTVSASAWATTYRKGFMSAPLKVGDSWTVGVSATCANEDLARRGIYEAALDRNGNGVLDPGVPLTVSVSGKTDEMGMATVLLRYPADRAVWVDAELAVSGTVTGTEGHARTTLTLPGIAEDYLDKNVPPPGYVSPYGSNPSCASSD</sequence>
<keyword evidence="4" id="KW-1185">Reference proteome</keyword>
<dbReference type="Gene3D" id="2.60.40.10">
    <property type="entry name" value="Immunoglobulins"/>
    <property type="match status" value="3"/>
</dbReference>
<accession>A0ABT2BMN9</accession>